<organism evidence="6 7">
    <name type="scientific">Arachis hypogaea</name>
    <name type="common">Peanut</name>
    <dbReference type="NCBI Taxonomy" id="3818"/>
    <lineage>
        <taxon>Eukaryota</taxon>
        <taxon>Viridiplantae</taxon>
        <taxon>Streptophyta</taxon>
        <taxon>Embryophyta</taxon>
        <taxon>Tracheophyta</taxon>
        <taxon>Spermatophyta</taxon>
        <taxon>Magnoliopsida</taxon>
        <taxon>eudicotyledons</taxon>
        <taxon>Gunneridae</taxon>
        <taxon>Pentapetalae</taxon>
        <taxon>rosids</taxon>
        <taxon>fabids</taxon>
        <taxon>Fabales</taxon>
        <taxon>Fabaceae</taxon>
        <taxon>Papilionoideae</taxon>
        <taxon>50 kb inversion clade</taxon>
        <taxon>dalbergioids sensu lato</taxon>
        <taxon>Dalbergieae</taxon>
        <taxon>Pterocarpus clade</taxon>
        <taxon>Arachis</taxon>
    </lineage>
</organism>
<dbReference type="InterPro" id="IPR000571">
    <property type="entry name" value="Znf_CCCH"/>
</dbReference>
<feature type="domain" description="C3H1-type" evidence="5">
    <location>
        <begin position="6"/>
        <end position="32"/>
    </location>
</feature>
<sequence>MVERKQFKTRLCVPYQRGRCTRHNCNFAHGNAELRRFSATYNVRFVSQYLSNNTRKVMHEQKGDAARGFLCSMQLAVR</sequence>
<name>A0A445A5S2_ARAHY</name>
<protein>
    <recommendedName>
        <fullName evidence="5">C3H1-type domain-containing protein</fullName>
    </recommendedName>
</protein>
<dbReference type="EMBL" id="SDMP01000013">
    <property type="protein sequence ID" value="RYR21769.1"/>
    <property type="molecule type" value="Genomic_DNA"/>
</dbReference>
<feature type="zinc finger region" description="C3H1-type" evidence="4">
    <location>
        <begin position="6"/>
        <end position="32"/>
    </location>
</feature>
<evidence type="ECO:0000259" key="5">
    <source>
        <dbReference type="PROSITE" id="PS50103"/>
    </source>
</evidence>
<evidence type="ECO:0000256" key="2">
    <source>
        <dbReference type="ARBA" id="ARBA00022771"/>
    </source>
</evidence>
<evidence type="ECO:0000256" key="1">
    <source>
        <dbReference type="ARBA" id="ARBA00022723"/>
    </source>
</evidence>
<gene>
    <name evidence="6" type="ORF">Ahy_B03g067091</name>
</gene>
<dbReference type="PROSITE" id="PS50103">
    <property type="entry name" value="ZF_C3H1"/>
    <property type="match status" value="1"/>
</dbReference>
<evidence type="ECO:0000256" key="4">
    <source>
        <dbReference type="PROSITE-ProRule" id="PRU00723"/>
    </source>
</evidence>
<dbReference type="PANTHER" id="PTHR38160">
    <property type="entry name" value="ZINC FINGER CCCH DOMAIN-CONTAINING PROTEIN 40"/>
    <property type="match status" value="1"/>
</dbReference>
<dbReference type="PANTHER" id="PTHR38160:SF1">
    <property type="entry name" value="ZINC FINGER CCCH DOMAIN-CONTAINING PROTEIN 40"/>
    <property type="match status" value="1"/>
</dbReference>
<reference evidence="6 7" key="1">
    <citation type="submission" date="2019-01" db="EMBL/GenBank/DDBJ databases">
        <title>Sequencing of cultivated peanut Arachis hypogaea provides insights into genome evolution and oil improvement.</title>
        <authorList>
            <person name="Chen X."/>
        </authorList>
    </citation>
    <scope>NUCLEOTIDE SEQUENCE [LARGE SCALE GENOMIC DNA]</scope>
    <source>
        <strain evidence="7">cv. Fuhuasheng</strain>
        <tissue evidence="6">Leaves</tissue>
    </source>
</reference>
<keyword evidence="2 4" id="KW-0863">Zinc-finger</keyword>
<dbReference type="AlphaFoldDB" id="A0A445A5S2"/>
<dbReference type="GO" id="GO:0008270">
    <property type="term" value="F:zinc ion binding"/>
    <property type="evidence" value="ECO:0007669"/>
    <property type="project" value="UniProtKB-KW"/>
</dbReference>
<evidence type="ECO:0000313" key="7">
    <source>
        <dbReference type="Proteomes" id="UP000289738"/>
    </source>
</evidence>
<dbReference type="InterPro" id="IPR036855">
    <property type="entry name" value="Znf_CCCH_sf"/>
</dbReference>
<evidence type="ECO:0000313" key="6">
    <source>
        <dbReference type="EMBL" id="RYR21769.1"/>
    </source>
</evidence>
<proteinExistence type="predicted"/>
<accession>A0A445A5S2</accession>
<keyword evidence="1 4" id="KW-0479">Metal-binding</keyword>
<comment type="caution">
    <text evidence="6">The sequence shown here is derived from an EMBL/GenBank/DDBJ whole genome shotgun (WGS) entry which is preliminary data.</text>
</comment>
<dbReference type="SUPFAM" id="SSF90229">
    <property type="entry name" value="CCCH zinc finger"/>
    <property type="match status" value="1"/>
</dbReference>
<dbReference type="InterPro" id="IPR045868">
    <property type="entry name" value="Znf_C3H13/40"/>
</dbReference>
<dbReference type="Gene3D" id="4.10.1000.10">
    <property type="entry name" value="Zinc finger, CCCH-type"/>
    <property type="match status" value="1"/>
</dbReference>
<evidence type="ECO:0000256" key="3">
    <source>
        <dbReference type="ARBA" id="ARBA00022833"/>
    </source>
</evidence>
<dbReference type="Proteomes" id="UP000289738">
    <property type="component" value="Chromosome B03"/>
</dbReference>
<keyword evidence="7" id="KW-1185">Reference proteome</keyword>
<keyword evidence="3 4" id="KW-0862">Zinc</keyword>